<protein>
    <recommendedName>
        <fullName evidence="2">JAB domain-containing protein</fullName>
    </recommendedName>
</protein>
<dbReference type="Gene3D" id="3.40.140.10">
    <property type="entry name" value="Cytidine Deaminase, domain 2"/>
    <property type="match status" value="1"/>
</dbReference>
<evidence type="ECO:0008006" key="2">
    <source>
        <dbReference type="Google" id="ProtNLM"/>
    </source>
</evidence>
<comment type="caution">
    <text evidence="1">The sequence shown here is derived from an EMBL/GenBank/DDBJ whole genome shotgun (WGS) entry which is preliminary data.</text>
</comment>
<dbReference type="AlphaFoldDB" id="A0A077PZS5"/>
<reference evidence="1" key="1">
    <citation type="submission" date="2013-07" db="EMBL/GenBank/DDBJ databases">
        <title>Sub-species coevolution in mutualistic symbiosis.</title>
        <authorList>
            <person name="Murfin K."/>
            <person name="Klassen J."/>
            <person name="Lee M."/>
            <person name="Forst S."/>
            <person name="Stock P."/>
            <person name="Goodrich-Blair H."/>
        </authorList>
    </citation>
    <scope>NUCLEOTIDE SEQUENCE [LARGE SCALE GENOMIC DNA]</scope>
    <source>
        <strain evidence="1">Kraussei Becker Underwood</strain>
    </source>
</reference>
<dbReference type="HOGENOM" id="CLU_123228_2_1_6"/>
<accession>A0A077PZS5</accession>
<sequence>MSNPAWTWRWPGLDLDLMVSSTVASVFQRHTQDKFSTERGGQLFVDPGCPDGLMLSLATLPHHADKTGRTWLELDTERCKEEIEQGNKLGLWLVGYWHTHPQLIPQISPADISSFVRFARRYKNELPYPVAIIVGTSPAPDGIKVWSFRAEGHIEGIRIDGAKSDNTQRW</sequence>
<evidence type="ECO:0000313" key="1">
    <source>
        <dbReference type="EMBL" id="CDH26271.1"/>
    </source>
</evidence>
<name>A0A077PZS5_XENBV</name>
<dbReference type="Proteomes" id="UP000028493">
    <property type="component" value="Unassembled WGS sequence"/>
</dbReference>
<proteinExistence type="predicted"/>
<dbReference type="EMBL" id="CBSZ010000388">
    <property type="protein sequence ID" value="CDH26271.1"/>
    <property type="molecule type" value="Genomic_DNA"/>
</dbReference>
<dbReference type="RefSeq" id="WP_038193289.1">
    <property type="nucleotide sequence ID" value="NZ_CAWLXS010000052.1"/>
</dbReference>
<organism evidence="1">
    <name type="scientific">Xenorhabdus bovienii str. kraussei Becker Underwood</name>
    <dbReference type="NCBI Taxonomy" id="1398204"/>
    <lineage>
        <taxon>Bacteria</taxon>
        <taxon>Pseudomonadati</taxon>
        <taxon>Pseudomonadota</taxon>
        <taxon>Gammaproteobacteria</taxon>
        <taxon>Enterobacterales</taxon>
        <taxon>Morganellaceae</taxon>
        <taxon>Xenorhabdus</taxon>
    </lineage>
</organism>
<dbReference type="SUPFAM" id="SSF102712">
    <property type="entry name" value="JAB1/MPN domain"/>
    <property type="match status" value="1"/>
</dbReference>
<gene>
    <name evidence="1" type="ORF">XBKB1_530038</name>
</gene>